<keyword evidence="1 3" id="KW-0238">DNA-binding</keyword>
<dbReference type="InterPro" id="IPR000424">
    <property type="entry name" value="Primosome_PriB/ssb"/>
</dbReference>
<dbReference type="Proteomes" id="UP000058074">
    <property type="component" value="Chromosome"/>
</dbReference>
<dbReference type="RefSeq" id="WP_054587499.1">
    <property type="nucleotide sequence ID" value="NZ_CP012700.1"/>
</dbReference>
<evidence type="ECO:0000313" key="4">
    <source>
        <dbReference type="EMBL" id="ALH80121.1"/>
    </source>
</evidence>
<dbReference type="KEGG" id="smag:AN936_07005"/>
<dbReference type="Gene3D" id="2.40.50.140">
    <property type="entry name" value="Nucleic acid-binding proteins"/>
    <property type="match status" value="1"/>
</dbReference>
<name>A0A0N9UL03_SPHMC</name>
<dbReference type="Pfam" id="PF00436">
    <property type="entry name" value="SSB"/>
    <property type="match status" value="1"/>
</dbReference>
<gene>
    <name evidence="4" type="ORF">AN936_07005</name>
</gene>
<dbReference type="PATRIC" id="fig|33050.5.peg.1457"/>
<accession>A0A0N9UL03</accession>
<organism evidence="4 5">
    <name type="scientific">Sphingopyxis macrogoltabida</name>
    <name type="common">Sphingomonas macrogoltabidus</name>
    <dbReference type="NCBI Taxonomy" id="33050"/>
    <lineage>
        <taxon>Bacteria</taxon>
        <taxon>Pseudomonadati</taxon>
        <taxon>Pseudomonadota</taxon>
        <taxon>Alphaproteobacteria</taxon>
        <taxon>Sphingomonadales</taxon>
        <taxon>Sphingomonadaceae</taxon>
        <taxon>Sphingopyxis</taxon>
    </lineage>
</organism>
<dbReference type="SUPFAM" id="SSF50249">
    <property type="entry name" value="Nucleic acid-binding proteins"/>
    <property type="match status" value="1"/>
</dbReference>
<dbReference type="PROSITE" id="PS50935">
    <property type="entry name" value="SSB"/>
    <property type="match status" value="1"/>
</dbReference>
<evidence type="ECO:0000313" key="5">
    <source>
        <dbReference type="Proteomes" id="UP000058074"/>
    </source>
</evidence>
<evidence type="ECO:0000256" key="1">
    <source>
        <dbReference type="ARBA" id="ARBA00023125"/>
    </source>
</evidence>
<dbReference type="AlphaFoldDB" id="A0A0N9UL03"/>
<reference evidence="4 5" key="1">
    <citation type="journal article" date="2015" name="Genome Announc.">
        <title>Complete Genome Sequence of Polypropylene Glycol- and Polyethylene Glycol-Degrading Sphingopyxis macrogoltabida Strain EY-1.</title>
        <authorList>
            <person name="Ohtsubo Y."/>
            <person name="Nagata Y."/>
            <person name="Numata M."/>
            <person name="Tsuchikane K."/>
            <person name="Hosoyama A."/>
            <person name="Yamazoe A."/>
            <person name="Tsuda M."/>
            <person name="Fujita N."/>
            <person name="Kawai F."/>
        </authorList>
    </citation>
    <scope>NUCLEOTIDE SEQUENCE [LARGE SCALE GENOMIC DNA]</scope>
    <source>
        <strain evidence="4 5">EY-1</strain>
    </source>
</reference>
<evidence type="ECO:0000256" key="3">
    <source>
        <dbReference type="PIRNR" id="PIRNR002070"/>
    </source>
</evidence>
<sequence>MQNIAEFRIIGRIGKVEVKEKVTYLSVASNYHRKDGDDWKTDAHWNSVTLFDKLAKRLTASKGDLVHIIGRVRQNQYEAGGSTHYGVDLIADGIAILAKKDGGPADDEKQD</sequence>
<dbReference type="PIRSF" id="PIRSF002070">
    <property type="entry name" value="SSB"/>
    <property type="match status" value="1"/>
</dbReference>
<protein>
    <recommendedName>
        <fullName evidence="3">Single-stranded DNA-binding protein</fullName>
    </recommendedName>
</protein>
<dbReference type="GO" id="GO:0006310">
    <property type="term" value="P:DNA recombination"/>
    <property type="evidence" value="ECO:0007669"/>
    <property type="project" value="UniProtKB-KW"/>
</dbReference>
<keyword evidence="2" id="KW-0233">DNA recombination</keyword>
<evidence type="ECO:0000256" key="2">
    <source>
        <dbReference type="ARBA" id="ARBA00023172"/>
    </source>
</evidence>
<dbReference type="OrthoDB" id="7581348at2"/>
<dbReference type="InterPro" id="IPR012340">
    <property type="entry name" value="NA-bd_OB-fold"/>
</dbReference>
<dbReference type="EMBL" id="CP012700">
    <property type="protein sequence ID" value="ALH80121.1"/>
    <property type="molecule type" value="Genomic_DNA"/>
</dbReference>
<dbReference type="CDD" id="cd04496">
    <property type="entry name" value="SSB_OBF"/>
    <property type="match status" value="1"/>
</dbReference>
<dbReference type="GO" id="GO:0006260">
    <property type="term" value="P:DNA replication"/>
    <property type="evidence" value="ECO:0007669"/>
    <property type="project" value="InterPro"/>
</dbReference>
<proteinExistence type="predicted"/>
<dbReference type="InterPro" id="IPR011344">
    <property type="entry name" value="ssDNA-bd"/>
</dbReference>
<dbReference type="GO" id="GO:0003697">
    <property type="term" value="F:single-stranded DNA binding"/>
    <property type="evidence" value="ECO:0007669"/>
    <property type="project" value="InterPro"/>
</dbReference>